<evidence type="ECO:0000259" key="1">
    <source>
        <dbReference type="Pfam" id="PF00646"/>
    </source>
</evidence>
<dbReference type="HOGENOM" id="CLU_853505_0_0_1"/>
<sequence length="326" mass="37709">MFTYDNSFYLSEELIFEILSKVSFVKVFKFKRVSKQWWTIISSPCFVEVINKRLPDASGLIMSRLDLEKFRFDTPPWDPDYFLRKKSFEPKFISADGLWDSLITEVNFLPDKARVLACSEGFFFCESVRKRGLFWICNAATRDWAGLPRPPPETCSRQTMTAAFAVDPSDSCHYMAVRFFVSLTNEFGDMFEVFNSRLGSWGKPKEIPGPRGHLEILAIDPKKEEAICFDSPRKSIPGKVWENHEINLRILWGTLIVPGVEAMIGDDVVLLSSKLLDKNGEFQMNGKYHWYHISSKRLTPAAEEFKFDRKELWPFKVTLNPCPKIP</sequence>
<dbReference type="InterPro" id="IPR050796">
    <property type="entry name" value="SCF_F-box_component"/>
</dbReference>
<dbReference type="Pfam" id="PF00646">
    <property type="entry name" value="F-box"/>
    <property type="match status" value="1"/>
</dbReference>
<accession>W1PIA6</accession>
<dbReference type="Proteomes" id="UP000017836">
    <property type="component" value="Unassembled WGS sequence"/>
</dbReference>
<evidence type="ECO:0000313" key="3">
    <source>
        <dbReference type="Proteomes" id="UP000017836"/>
    </source>
</evidence>
<feature type="domain" description="F-box" evidence="1">
    <location>
        <begin position="10"/>
        <end position="46"/>
    </location>
</feature>
<dbReference type="EMBL" id="KI393609">
    <property type="protein sequence ID" value="ERN07723.1"/>
    <property type="molecule type" value="Genomic_DNA"/>
</dbReference>
<dbReference type="AlphaFoldDB" id="W1PIA6"/>
<dbReference type="SUPFAM" id="SSF81383">
    <property type="entry name" value="F-box domain"/>
    <property type="match status" value="1"/>
</dbReference>
<dbReference type="PANTHER" id="PTHR31672">
    <property type="entry name" value="BNACNNG10540D PROTEIN"/>
    <property type="match status" value="1"/>
</dbReference>
<evidence type="ECO:0000313" key="2">
    <source>
        <dbReference type="EMBL" id="ERN07723.1"/>
    </source>
</evidence>
<proteinExistence type="predicted"/>
<dbReference type="InterPro" id="IPR001810">
    <property type="entry name" value="F-box_dom"/>
</dbReference>
<gene>
    <name evidence="2" type="ORF">AMTR_s00012p00048660</name>
</gene>
<organism evidence="2 3">
    <name type="scientific">Amborella trichopoda</name>
    <dbReference type="NCBI Taxonomy" id="13333"/>
    <lineage>
        <taxon>Eukaryota</taxon>
        <taxon>Viridiplantae</taxon>
        <taxon>Streptophyta</taxon>
        <taxon>Embryophyta</taxon>
        <taxon>Tracheophyta</taxon>
        <taxon>Spermatophyta</taxon>
        <taxon>Magnoliopsida</taxon>
        <taxon>Amborellales</taxon>
        <taxon>Amborellaceae</taxon>
        <taxon>Amborella</taxon>
    </lineage>
</organism>
<reference evidence="3" key="1">
    <citation type="journal article" date="2013" name="Science">
        <title>The Amborella genome and the evolution of flowering plants.</title>
        <authorList>
            <consortium name="Amborella Genome Project"/>
        </authorList>
    </citation>
    <scope>NUCLEOTIDE SEQUENCE [LARGE SCALE GENOMIC DNA]</scope>
</reference>
<keyword evidence="3" id="KW-1185">Reference proteome</keyword>
<protein>
    <recommendedName>
        <fullName evidence="1">F-box domain-containing protein</fullName>
    </recommendedName>
</protein>
<name>W1PIA6_AMBTC</name>
<dbReference type="InterPro" id="IPR036047">
    <property type="entry name" value="F-box-like_dom_sf"/>
</dbReference>
<dbReference type="Gramene" id="ERN07723">
    <property type="protein sequence ID" value="ERN07723"/>
    <property type="gene ID" value="AMTR_s00012p00048660"/>
</dbReference>